<feature type="transmembrane region" description="Helical" evidence="7">
    <location>
        <begin position="396"/>
        <end position="415"/>
    </location>
</feature>
<dbReference type="InterPro" id="IPR051085">
    <property type="entry name" value="MB_O-acyltransferase"/>
</dbReference>
<feature type="transmembrane region" description="Helical" evidence="7">
    <location>
        <begin position="138"/>
        <end position="157"/>
    </location>
</feature>
<feature type="transmembrane region" description="Helical" evidence="7">
    <location>
        <begin position="505"/>
        <end position="522"/>
    </location>
</feature>
<dbReference type="STRING" id="27349.A0A0L6V1E4"/>
<dbReference type="GO" id="GO:0016020">
    <property type="term" value="C:membrane"/>
    <property type="evidence" value="ECO:0007669"/>
    <property type="project" value="UniProtKB-SubCell"/>
</dbReference>
<feature type="transmembrane region" description="Helical" evidence="7">
    <location>
        <begin position="565"/>
        <end position="591"/>
    </location>
</feature>
<dbReference type="EMBL" id="LAVV01007846">
    <property type="protein sequence ID" value="KNZ54581.1"/>
    <property type="molecule type" value="Genomic_DNA"/>
</dbReference>
<feature type="compositionally biased region" description="Polar residues" evidence="6">
    <location>
        <begin position="48"/>
        <end position="63"/>
    </location>
</feature>
<comment type="subcellular location">
    <subcellularLocation>
        <location evidence="1">Membrane</location>
        <topology evidence="1">Multi-pass membrane protein</topology>
    </subcellularLocation>
</comment>
<feature type="transmembrane region" description="Helical" evidence="7">
    <location>
        <begin position="597"/>
        <end position="614"/>
    </location>
</feature>
<evidence type="ECO:0008006" key="10">
    <source>
        <dbReference type="Google" id="ProtNLM"/>
    </source>
</evidence>
<protein>
    <recommendedName>
        <fullName evidence="10">Glycerol transporter</fullName>
    </recommendedName>
</protein>
<evidence type="ECO:0000313" key="9">
    <source>
        <dbReference type="Proteomes" id="UP000037035"/>
    </source>
</evidence>
<feature type="region of interest" description="Disordered" evidence="6">
    <location>
        <begin position="191"/>
        <end position="210"/>
    </location>
</feature>
<sequence length="739" mass="84346">MGRPTSGAARDTADTARRKHKPSRIITGIDQQQPFLISGSTTATTATRGQSPPSQSEPNSAPPNFTEKGLSRHRSRHLQPLLKRCIHTLTLFSPTSLTVAIHSQSHSPSPPMIINQVHTNSHSSSFPPSKSRWTSREFALYWIVLAYSLKLIISAAINLSQGEQASQTLQRLDLTPEDRKRHTPQGLCQANETNHASLNPGPAHPAQDNSDSQYRRFRLGLWQLGLLSLAYLSLSQITRRFLRLTRAHFQSLSSLLILTALHGSSVIKILAILLTNYFVARYLHGRLSNKLSSFFVWSTNLTILFANDYCNGYQFAHLSDSLAFLDNRKYKGLIPRWQIGFNISMLRLISYALDYQWAAQNKFETVVTSVEPEIEKDRVKSNRVQSDYCFQNYFNYVFYPPLYIAGPIITFNNFISQVRISYAYFFFFFGGCLIDVEMVYWEVFDMFFHPGMDPTLLVCGSDQGCTCMARRHAVRARHHWVLEFDHHLAQGSTGPSAHSRTTPHLILSFFIPIQLLIPWRFFRLWALLDGLDPPENMIRCMSNNYSTLEFWRSWHRSYNLWIVRYLYIPLGGSKNMVPATVVVFTFVALWHDLSFKLLTWGWLVSLFVLPEVIAKKVFNKSCFQLRPWFRHLVALGGTLNVMTMMSANLVGFSIGLDGVKLMWHELLGSWSGLRVLLAILFVVFCAVQVMIEYRGGGTYAWKRKLEKASLGSVSIAVRSRNYLKESADKLVTSRTIKRT</sequence>
<feature type="transmembrane region" description="Helical" evidence="7">
    <location>
        <begin position="255"/>
        <end position="279"/>
    </location>
</feature>
<dbReference type="VEuPathDB" id="FungiDB:VP01_290g7"/>
<name>A0A0L6V1E4_9BASI</name>
<evidence type="ECO:0000256" key="5">
    <source>
        <dbReference type="ARBA" id="ARBA00023136"/>
    </source>
</evidence>
<comment type="caution">
    <text evidence="8">The sequence shown here is derived from an EMBL/GenBank/DDBJ whole genome shotgun (WGS) entry which is preliminary data.</text>
</comment>
<dbReference type="GO" id="GO:0006506">
    <property type="term" value="P:GPI anchor biosynthetic process"/>
    <property type="evidence" value="ECO:0007669"/>
    <property type="project" value="TreeGrafter"/>
</dbReference>
<accession>A0A0L6V1E4</accession>
<dbReference type="PANTHER" id="PTHR13285">
    <property type="entry name" value="ACYLTRANSFERASE"/>
    <property type="match status" value="1"/>
</dbReference>
<gene>
    <name evidence="8" type="ORF">VP01_290g7</name>
</gene>
<evidence type="ECO:0000256" key="1">
    <source>
        <dbReference type="ARBA" id="ARBA00004141"/>
    </source>
</evidence>
<organism evidence="8 9">
    <name type="scientific">Puccinia sorghi</name>
    <dbReference type="NCBI Taxonomy" id="27349"/>
    <lineage>
        <taxon>Eukaryota</taxon>
        <taxon>Fungi</taxon>
        <taxon>Dikarya</taxon>
        <taxon>Basidiomycota</taxon>
        <taxon>Pucciniomycotina</taxon>
        <taxon>Pucciniomycetes</taxon>
        <taxon>Pucciniales</taxon>
        <taxon>Pucciniaceae</taxon>
        <taxon>Puccinia</taxon>
    </lineage>
</organism>
<keyword evidence="4 7" id="KW-1133">Transmembrane helix</keyword>
<evidence type="ECO:0000256" key="3">
    <source>
        <dbReference type="ARBA" id="ARBA00022692"/>
    </source>
</evidence>
<evidence type="ECO:0000256" key="4">
    <source>
        <dbReference type="ARBA" id="ARBA00022989"/>
    </source>
</evidence>
<dbReference type="OrthoDB" id="420606at2759"/>
<dbReference type="Proteomes" id="UP000037035">
    <property type="component" value="Unassembled WGS sequence"/>
</dbReference>
<feature type="transmembrane region" description="Helical" evidence="7">
    <location>
        <begin position="217"/>
        <end position="234"/>
    </location>
</feature>
<feature type="region of interest" description="Disordered" evidence="6">
    <location>
        <begin position="1"/>
        <end position="74"/>
    </location>
</feature>
<keyword evidence="5 7" id="KW-0472">Membrane</keyword>
<proteinExistence type="inferred from homology"/>
<feature type="transmembrane region" description="Helical" evidence="7">
    <location>
        <begin position="422"/>
        <end position="441"/>
    </location>
</feature>
<feature type="compositionally biased region" description="Polar residues" evidence="6">
    <location>
        <begin position="29"/>
        <end position="40"/>
    </location>
</feature>
<comment type="similarity">
    <text evidence="2">Belongs to the membrane-bound acyltransferase family.</text>
</comment>
<feature type="transmembrane region" description="Helical" evidence="7">
    <location>
        <begin position="634"/>
        <end position="655"/>
    </location>
</feature>
<evidence type="ECO:0000256" key="7">
    <source>
        <dbReference type="SAM" id="Phobius"/>
    </source>
</evidence>
<evidence type="ECO:0000313" key="8">
    <source>
        <dbReference type="EMBL" id="KNZ54581.1"/>
    </source>
</evidence>
<evidence type="ECO:0000256" key="6">
    <source>
        <dbReference type="SAM" id="MobiDB-lite"/>
    </source>
</evidence>
<keyword evidence="9" id="KW-1185">Reference proteome</keyword>
<dbReference type="AlphaFoldDB" id="A0A0L6V1E4"/>
<feature type="transmembrane region" description="Helical" evidence="7">
    <location>
        <begin position="675"/>
        <end position="693"/>
    </location>
</feature>
<evidence type="ECO:0000256" key="2">
    <source>
        <dbReference type="ARBA" id="ARBA00010323"/>
    </source>
</evidence>
<dbReference type="GO" id="GO:0005783">
    <property type="term" value="C:endoplasmic reticulum"/>
    <property type="evidence" value="ECO:0007669"/>
    <property type="project" value="TreeGrafter"/>
</dbReference>
<dbReference type="InterPro" id="IPR004299">
    <property type="entry name" value="MBOAT_fam"/>
</dbReference>
<keyword evidence="3 7" id="KW-0812">Transmembrane</keyword>
<dbReference type="GO" id="GO:0008374">
    <property type="term" value="F:O-acyltransferase activity"/>
    <property type="evidence" value="ECO:0007669"/>
    <property type="project" value="TreeGrafter"/>
</dbReference>
<dbReference type="Pfam" id="PF03062">
    <property type="entry name" value="MBOAT"/>
    <property type="match status" value="2"/>
</dbReference>
<dbReference type="PANTHER" id="PTHR13285:SF18">
    <property type="entry name" value="PROTEIN-CYSTEINE N-PALMITOYLTRANSFERASE RASP"/>
    <property type="match status" value="1"/>
</dbReference>
<reference evidence="8 9" key="1">
    <citation type="submission" date="2015-08" db="EMBL/GenBank/DDBJ databases">
        <title>Next Generation Sequencing and Analysis of the Genome of Puccinia sorghi L Schw, the Causal Agent of Maize Common Rust.</title>
        <authorList>
            <person name="Rochi L."/>
            <person name="Burguener G."/>
            <person name="Darino M."/>
            <person name="Turjanski A."/>
            <person name="Kreff E."/>
            <person name="Dieguez M.J."/>
            <person name="Sacco F."/>
        </authorList>
    </citation>
    <scope>NUCLEOTIDE SEQUENCE [LARGE SCALE GENOMIC DNA]</scope>
    <source>
        <strain evidence="8 9">RO10H11247</strain>
    </source>
</reference>